<proteinExistence type="predicted"/>
<keyword evidence="5" id="KW-1185">Reference proteome</keyword>
<dbReference type="SUPFAM" id="SSF51445">
    <property type="entry name" value="(Trans)glycosidases"/>
    <property type="match status" value="1"/>
</dbReference>
<evidence type="ECO:0000256" key="2">
    <source>
        <dbReference type="ARBA" id="ARBA00023295"/>
    </source>
</evidence>
<organism evidence="4 5">
    <name type="scientific">Flaviflexus salsibiostraticola</name>
    <dbReference type="NCBI Taxonomy" id="1282737"/>
    <lineage>
        <taxon>Bacteria</taxon>
        <taxon>Bacillati</taxon>
        <taxon>Actinomycetota</taxon>
        <taxon>Actinomycetes</taxon>
        <taxon>Actinomycetales</taxon>
        <taxon>Actinomycetaceae</taxon>
        <taxon>Flaviflexus</taxon>
    </lineage>
</organism>
<accession>A0A3S8ZA64</accession>
<dbReference type="InterPro" id="IPR017853">
    <property type="entry name" value="GH"/>
</dbReference>
<gene>
    <name evidence="4" type="ORF">EJO69_08620</name>
</gene>
<dbReference type="Proteomes" id="UP000270021">
    <property type="component" value="Chromosome"/>
</dbReference>
<evidence type="ECO:0000313" key="4">
    <source>
        <dbReference type="EMBL" id="AZN30361.1"/>
    </source>
</evidence>
<dbReference type="GO" id="GO:0016798">
    <property type="term" value="F:hydrolase activity, acting on glycosyl bonds"/>
    <property type="evidence" value="ECO:0007669"/>
    <property type="project" value="UniProtKB-KW"/>
</dbReference>
<evidence type="ECO:0000256" key="1">
    <source>
        <dbReference type="ARBA" id="ARBA00022801"/>
    </source>
</evidence>
<evidence type="ECO:0000259" key="3">
    <source>
        <dbReference type="SMART" id="SM00642"/>
    </source>
</evidence>
<dbReference type="OrthoDB" id="9802433at2"/>
<dbReference type="InterPro" id="IPR006047">
    <property type="entry name" value="GH13_cat_dom"/>
</dbReference>
<feature type="domain" description="Glycosyl hydrolase family 13 catalytic" evidence="3">
    <location>
        <begin position="9"/>
        <end position="336"/>
    </location>
</feature>
<dbReference type="Pfam" id="PF00128">
    <property type="entry name" value="Alpha-amylase"/>
    <property type="match status" value="2"/>
</dbReference>
<dbReference type="KEGG" id="fsl:EJO69_08620"/>
<protein>
    <submittedName>
        <fullName evidence="4">Alpha-amylase</fullName>
    </submittedName>
</protein>
<keyword evidence="1" id="KW-0378">Hydrolase</keyword>
<sequence length="396" mass="43850">MGGVNTIWQVYPLGATGAPIRDWSEAGADEHRLRRLLPWLGHAAGLADSLLLGPIFASSSHGYDTLDHRAIDPRLGTEADFDDLVAAAGELGLGIILDGVFNHIAQGHPLEDHVARNEDGSPRLFEGHGGLLELDHSDPVVIDYITDTLTHWLERGAAGWRMDAAYRMEPSVWERILPPVKKAFPDAWFLGEVIHGDYPSFTGIDRLDSITQYELWKAIWSSLTDENLFELDWTLQRHAQLLESFTPNTFIGNHDVERIASTLGQRRAAMAAVLLFTLPGIPSIYAGDEFGWLGTKAEGFAADDPLRPPLPPSPADAIDPASEQILTIYRWGANLRREHTWLQNAQVETADLSNTTMTYRVHGEGREMTVDLDLTADSAVVSLDDQIIWRLPEIDG</sequence>
<dbReference type="EMBL" id="CP034438">
    <property type="protein sequence ID" value="AZN30361.1"/>
    <property type="molecule type" value="Genomic_DNA"/>
</dbReference>
<dbReference type="PANTHER" id="PTHR10357:SF210">
    <property type="entry name" value="MALTODEXTRIN GLUCOSIDASE"/>
    <property type="match status" value="1"/>
</dbReference>
<dbReference type="SMART" id="SM00642">
    <property type="entry name" value="Aamy"/>
    <property type="match status" value="1"/>
</dbReference>
<evidence type="ECO:0000313" key="5">
    <source>
        <dbReference type="Proteomes" id="UP000270021"/>
    </source>
</evidence>
<name>A0A3S8ZA64_9ACTO</name>
<dbReference type="Gene3D" id="3.20.20.80">
    <property type="entry name" value="Glycosidases"/>
    <property type="match status" value="1"/>
</dbReference>
<dbReference type="GO" id="GO:0005975">
    <property type="term" value="P:carbohydrate metabolic process"/>
    <property type="evidence" value="ECO:0007669"/>
    <property type="project" value="InterPro"/>
</dbReference>
<dbReference type="AlphaFoldDB" id="A0A3S8ZA64"/>
<keyword evidence="2" id="KW-0326">Glycosidase</keyword>
<reference evidence="4 5" key="1">
    <citation type="submission" date="2018-12" db="EMBL/GenBank/DDBJ databases">
        <title>Complete genome sequence of Flaviflexus salsibiostraticola KCTC 33148.</title>
        <authorList>
            <person name="Bae J.-W."/>
        </authorList>
    </citation>
    <scope>NUCLEOTIDE SEQUENCE [LARGE SCALE GENOMIC DNA]</scope>
    <source>
        <strain evidence="4 5">KCTC 33148</strain>
    </source>
</reference>
<dbReference type="PANTHER" id="PTHR10357">
    <property type="entry name" value="ALPHA-AMYLASE FAMILY MEMBER"/>
    <property type="match status" value="1"/>
</dbReference>